<feature type="compositionally biased region" description="Polar residues" evidence="1">
    <location>
        <begin position="1"/>
        <end position="27"/>
    </location>
</feature>
<evidence type="ECO:0000313" key="3">
    <source>
        <dbReference type="Proteomes" id="UP000076798"/>
    </source>
</evidence>
<organism evidence="2 3">
    <name type="scientific">Sistotremastrum suecicum HHB10207 ss-3</name>
    <dbReference type="NCBI Taxonomy" id="1314776"/>
    <lineage>
        <taxon>Eukaryota</taxon>
        <taxon>Fungi</taxon>
        <taxon>Dikarya</taxon>
        <taxon>Basidiomycota</taxon>
        <taxon>Agaricomycotina</taxon>
        <taxon>Agaricomycetes</taxon>
        <taxon>Sistotremastrales</taxon>
        <taxon>Sistotremastraceae</taxon>
        <taxon>Sistotremastrum</taxon>
    </lineage>
</organism>
<sequence>MRSQNIETSQTSQPASQNGASQPSISAARSHYVDPSQFPNQQAQNQVSFNSSFSPVNPLYNLPMQPQNSFDPERQNAWQEDTAQGAMHFSAQYQPQTGMNPQPDPYSAAFHPKLDLILDTSICPVETKGMKRSWNGTLRRDPVTPGHIWFTRWDLLLHLHSVTQEKGKAPWTLKRMNTSMGTKNGSRINLTQLLNKNSTYR</sequence>
<dbReference type="Proteomes" id="UP000076798">
    <property type="component" value="Unassembled WGS sequence"/>
</dbReference>
<name>A0A165Z7B3_9AGAM</name>
<keyword evidence="3" id="KW-1185">Reference proteome</keyword>
<reference evidence="2 3" key="1">
    <citation type="journal article" date="2016" name="Mol. Biol. Evol.">
        <title>Comparative Genomics of Early-Diverging Mushroom-Forming Fungi Provides Insights into the Origins of Lignocellulose Decay Capabilities.</title>
        <authorList>
            <person name="Nagy L.G."/>
            <person name="Riley R."/>
            <person name="Tritt A."/>
            <person name="Adam C."/>
            <person name="Daum C."/>
            <person name="Floudas D."/>
            <person name="Sun H."/>
            <person name="Yadav J.S."/>
            <person name="Pangilinan J."/>
            <person name="Larsson K.H."/>
            <person name="Matsuura K."/>
            <person name="Barry K."/>
            <person name="Labutti K."/>
            <person name="Kuo R."/>
            <person name="Ohm R.A."/>
            <person name="Bhattacharya S.S."/>
            <person name="Shirouzu T."/>
            <person name="Yoshinaga Y."/>
            <person name="Martin F.M."/>
            <person name="Grigoriev I.V."/>
            <person name="Hibbett D.S."/>
        </authorList>
    </citation>
    <scope>NUCLEOTIDE SEQUENCE [LARGE SCALE GENOMIC DNA]</scope>
    <source>
        <strain evidence="2 3">HHB10207 ss-3</strain>
    </source>
</reference>
<feature type="region of interest" description="Disordered" evidence="1">
    <location>
        <begin position="1"/>
        <end position="38"/>
    </location>
</feature>
<evidence type="ECO:0000256" key="1">
    <source>
        <dbReference type="SAM" id="MobiDB-lite"/>
    </source>
</evidence>
<dbReference type="EMBL" id="KV428205">
    <property type="protein sequence ID" value="KZT34013.1"/>
    <property type="molecule type" value="Genomic_DNA"/>
</dbReference>
<accession>A0A165Z7B3</accession>
<evidence type="ECO:0000313" key="2">
    <source>
        <dbReference type="EMBL" id="KZT34013.1"/>
    </source>
</evidence>
<dbReference type="AlphaFoldDB" id="A0A165Z7B3"/>
<protein>
    <submittedName>
        <fullName evidence="2">Uncharacterized protein</fullName>
    </submittedName>
</protein>
<gene>
    <name evidence="2" type="ORF">SISSUDRAFT_359584</name>
</gene>
<proteinExistence type="predicted"/>